<organism evidence="9 10">
    <name type="scientific">Meganyctiphanes norvegica</name>
    <name type="common">Northern krill</name>
    <name type="synonym">Thysanopoda norvegica</name>
    <dbReference type="NCBI Taxonomy" id="48144"/>
    <lineage>
        <taxon>Eukaryota</taxon>
        <taxon>Metazoa</taxon>
        <taxon>Ecdysozoa</taxon>
        <taxon>Arthropoda</taxon>
        <taxon>Crustacea</taxon>
        <taxon>Multicrustacea</taxon>
        <taxon>Malacostraca</taxon>
        <taxon>Eumalacostraca</taxon>
        <taxon>Eucarida</taxon>
        <taxon>Euphausiacea</taxon>
        <taxon>Euphausiidae</taxon>
        <taxon>Meganyctiphanes</taxon>
    </lineage>
</organism>
<keyword evidence="5" id="KW-0720">Serine protease</keyword>
<dbReference type="GO" id="GO:0006508">
    <property type="term" value="P:proteolysis"/>
    <property type="evidence" value="ECO:0007669"/>
    <property type="project" value="UniProtKB-KW"/>
</dbReference>
<dbReference type="Pfam" id="PF00089">
    <property type="entry name" value="Trypsin"/>
    <property type="match status" value="1"/>
</dbReference>
<proteinExistence type="inferred from homology"/>
<dbReference type="GO" id="GO:0005615">
    <property type="term" value="C:extracellular space"/>
    <property type="evidence" value="ECO:0007669"/>
    <property type="project" value="TreeGrafter"/>
</dbReference>
<dbReference type="InterPro" id="IPR001254">
    <property type="entry name" value="Trypsin_dom"/>
</dbReference>
<evidence type="ECO:0000256" key="7">
    <source>
        <dbReference type="ARBA" id="ARBA00024195"/>
    </source>
</evidence>
<feature type="non-terminal residue" evidence="9">
    <location>
        <position position="1"/>
    </location>
</feature>
<accession>A0AAV2R0R5</accession>
<evidence type="ECO:0000256" key="4">
    <source>
        <dbReference type="ARBA" id="ARBA00022801"/>
    </source>
</evidence>
<dbReference type="Proteomes" id="UP001497623">
    <property type="component" value="Unassembled WGS sequence"/>
</dbReference>
<dbReference type="PANTHER" id="PTHR24264:SF65">
    <property type="entry name" value="SRCR DOMAIN-CONTAINING PROTEIN"/>
    <property type="match status" value="1"/>
</dbReference>
<reference evidence="9 10" key="1">
    <citation type="submission" date="2024-05" db="EMBL/GenBank/DDBJ databases">
        <authorList>
            <person name="Wallberg A."/>
        </authorList>
    </citation>
    <scope>NUCLEOTIDE SEQUENCE [LARGE SCALE GENOMIC DNA]</scope>
</reference>
<evidence type="ECO:0000256" key="1">
    <source>
        <dbReference type="ARBA" id="ARBA00004613"/>
    </source>
</evidence>
<dbReference type="AlphaFoldDB" id="A0AAV2R0R5"/>
<sequence>LIQVSIQDLEYGTPYHLCGGTIYSAVAIITSATCVGTGSPQNLQIVAGEYKLNLQEGDEQIIKVSQIIPHPDYNIFNFANDIAILKLSKPLEFTHYVQAISLPPHPGFHASGECTMSGWGSSHPDDENLTDILQKIIIPILTVPDCNAVLAELGLTVYEEMVCAGYLTGGKNACIGDDGGPLTCLQNGHRYLAGVLSFDLGCNNNIYPGVYTAVEHYMKWIQDNA</sequence>
<evidence type="ECO:0000256" key="6">
    <source>
        <dbReference type="ARBA" id="ARBA00023157"/>
    </source>
</evidence>
<name>A0AAV2R0R5_MEGNR</name>
<dbReference type="InterPro" id="IPR050127">
    <property type="entry name" value="Serine_Proteases_S1"/>
</dbReference>
<protein>
    <recommendedName>
        <fullName evidence="8">Peptidase S1 domain-containing protein</fullName>
    </recommendedName>
</protein>
<comment type="subcellular location">
    <subcellularLocation>
        <location evidence="1">Secreted</location>
    </subcellularLocation>
</comment>
<dbReference type="FunFam" id="2.40.10.10:FF:000002">
    <property type="entry name" value="Transmembrane protease serine"/>
    <property type="match status" value="1"/>
</dbReference>
<evidence type="ECO:0000313" key="9">
    <source>
        <dbReference type="EMBL" id="CAL4110715.1"/>
    </source>
</evidence>
<evidence type="ECO:0000256" key="5">
    <source>
        <dbReference type="ARBA" id="ARBA00022825"/>
    </source>
</evidence>
<dbReference type="PANTHER" id="PTHR24264">
    <property type="entry name" value="TRYPSIN-RELATED"/>
    <property type="match status" value="1"/>
</dbReference>
<keyword evidence="4" id="KW-0378">Hydrolase</keyword>
<dbReference type="SMART" id="SM00020">
    <property type="entry name" value="Tryp_SPc"/>
    <property type="match status" value="1"/>
</dbReference>
<dbReference type="InterPro" id="IPR001314">
    <property type="entry name" value="Peptidase_S1A"/>
</dbReference>
<dbReference type="PROSITE" id="PS50240">
    <property type="entry name" value="TRYPSIN_DOM"/>
    <property type="match status" value="1"/>
</dbReference>
<dbReference type="InterPro" id="IPR009003">
    <property type="entry name" value="Peptidase_S1_PA"/>
</dbReference>
<dbReference type="CDD" id="cd00190">
    <property type="entry name" value="Tryp_SPc"/>
    <property type="match status" value="1"/>
</dbReference>
<feature type="domain" description="Peptidase S1" evidence="8">
    <location>
        <begin position="1"/>
        <end position="225"/>
    </location>
</feature>
<evidence type="ECO:0000313" key="10">
    <source>
        <dbReference type="Proteomes" id="UP001497623"/>
    </source>
</evidence>
<comment type="similarity">
    <text evidence="7">Belongs to the peptidase S1 family. CLIP subfamily.</text>
</comment>
<keyword evidence="10" id="KW-1185">Reference proteome</keyword>
<evidence type="ECO:0000256" key="3">
    <source>
        <dbReference type="ARBA" id="ARBA00022670"/>
    </source>
</evidence>
<dbReference type="FunFam" id="2.40.10.10:FF:000068">
    <property type="entry name" value="transmembrane protease serine 2"/>
    <property type="match status" value="1"/>
</dbReference>
<dbReference type="EMBL" id="CAXKWB010014454">
    <property type="protein sequence ID" value="CAL4110715.1"/>
    <property type="molecule type" value="Genomic_DNA"/>
</dbReference>
<comment type="caution">
    <text evidence="9">The sequence shown here is derived from an EMBL/GenBank/DDBJ whole genome shotgun (WGS) entry which is preliminary data.</text>
</comment>
<dbReference type="Gene3D" id="2.40.10.10">
    <property type="entry name" value="Trypsin-like serine proteases"/>
    <property type="match status" value="2"/>
</dbReference>
<evidence type="ECO:0000256" key="2">
    <source>
        <dbReference type="ARBA" id="ARBA00022525"/>
    </source>
</evidence>
<evidence type="ECO:0000259" key="8">
    <source>
        <dbReference type="PROSITE" id="PS50240"/>
    </source>
</evidence>
<keyword evidence="3" id="KW-0645">Protease</keyword>
<keyword evidence="2" id="KW-0964">Secreted</keyword>
<dbReference type="GO" id="GO:0004252">
    <property type="term" value="F:serine-type endopeptidase activity"/>
    <property type="evidence" value="ECO:0007669"/>
    <property type="project" value="InterPro"/>
</dbReference>
<gene>
    <name evidence="9" type="ORF">MNOR_LOCUS19464</name>
</gene>
<keyword evidence="6" id="KW-1015">Disulfide bond</keyword>
<dbReference type="SUPFAM" id="SSF50494">
    <property type="entry name" value="Trypsin-like serine proteases"/>
    <property type="match status" value="1"/>
</dbReference>
<dbReference type="InterPro" id="IPR043504">
    <property type="entry name" value="Peptidase_S1_PA_chymotrypsin"/>
</dbReference>
<dbReference type="PRINTS" id="PR00722">
    <property type="entry name" value="CHYMOTRYPSIN"/>
</dbReference>